<sequence>MHGGSCGECSSCMSNMEQYCRCRILTYNGIYKDGNPTQGGFSSAMVDHQKFVVRIPDKLSPEQAAPLLCAGVTAYGPLRQFIGSNKILKAGILGLGGVGHRVEALELLGADDFLVSSNAAEMKGAADSLDYILDTIPAAHPLESYLSLFKFNGKEEVNHGKLHRQHASMEETHEILEFWAEKGLKSMIEIVKPEYMNEAFQRMEKNDVRLVQYIDSYDPPLKGLQEDLNFVSPRLGDRALSSLQPLMYVFYVND</sequence>
<dbReference type="SUPFAM" id="SSF50129">
    <property type="entry name" value="GroES-like"/>
    <property type="match status" value="1"/>
</dbReference>
<dbReference type="SUPFAM" id="SSF51735">
    <property type="entry name" value="NAD(P)-binding Rossmann-fold domains"/>
    <property type="match status" value="1"/>
</dbReference>
<dbReference type="Gene3D" id="3.90.180.10">
    <property type="entry name" value="Medium-chain alcohol dehydrogenases, catalytic domain"/>
    <property type="match status" value="2"/>
</dbReference>
<evidence type="ECO:0000313" key="4">
    <source>
        <dbReference type="EMBL" id="KAF9595884.1"/>
    </source>
</evidence>
<evidence type="ECO:0000256" key="3">
    <source>
        <dbReference type="ARBA" id="ARBA00023002"/>
    </source>
</evidence>
<evidence type="ECO:0000313" key="5">
    <source>
        <dbReference type="Proteomes" id="UP000631114"/>
    </source>
</evidence>
<dbReference type="EMBL" id="JADFTS010000007">
    <property type="protein sequence ID" value="KAF9595884.1"/>
    <property type="molecule type" value="Genomic_DNA"/>
</dbReference>
<organism evidence="4 5">
    <name type="scientific">Coptis chinensis</name>
    <dbReference type="NCBI Taxonomy" id="261450"/>
    <lineage>
        <taxon>Eukaryota</taxon>
        <taxon>Viridiplantae</taxon>
        <taxon>Streptophyta</taxon>
        <taxon>Embryophyta</taxon>
        <taxon>Tracheophyta</taxon>
        <taxon>Spermatophyta</taxon>
        <taxon>Magnoliopsida</taxon>
        <taxon>Ranunculales</taxon>
        <taxon>Ranunculaceae</taxon>
        <taxon>Coptidoideae</taxon>
        <taxon>Coptis</taxon>
    </lineage>
</organism>
<dbReference type="Gene3D" id="3.40.50.720">
    <property type="entry name" value="NAD(P)-binding Rossmann-like Domain"/>
    <property type="match status" value="3"/>
</dbReference>
<reference evidence="4 5" key="1">
    <citation type="submission" date="2020-10" db="EMBL/GenBank/DDBJ databases">
        <title>The Coptis chinensis genome and diversification of protoberbering-type alkaloids.</title>
        <authorList>
            <person name="Wang B."/>
            <person name="Shu S."/>
            <person name="Song C."/>
            <person name="Liu Y."/>
        </authorList>
    </citation>
    <scope>NUCLEOTIDE SEQUENCE [LARGE SCALE GENOMIC DNA]</scope>
    <source>
        <strain evidence="4">HL-2020</strain>
        <tissue evidence="4">Leaf</tissue>
    </source>
</reference>
<dbReference type="GO" id="GO:0016616">
    <property type="term" value="F:oxidoreductase activity, acting on the CH-OH group of donors, NAD or NADP as acceptor"/>
    <property type="evidence" value="ECO:0007669"/>
    <property type="project" value="InterPro"/>
</dbReference>
<dbReference type="InterPro" id="IPR011032">
    <property type="entry name" value="GroES-like_sf"/>
</dbReference>
<comment type="caution">
    <text evidence="4">The sequence shown here is derived from an EMBL/GenBank/DDBJ whole genome shotgun (WGS) entry which is preliminary data.</text>
</comment>
<keyword evidence="3" id="KW-0560">Oxidoreductase</keyword>
<dbReference type="InterPro" id="IPR047109">
    <property type="entry name" value="CAD-like"/>
</dbReference>
<protein>
    <recommendedName>
        <fullName evidence="6">Cinnamyl alcohol dehydrogenase</fullName>
    </recommendedName>
</protein>
<keyword evidence="2" id="KW-0862">Zinc</keyword>
<gene>
    <name evidence="4" type="ORF">IFM89_005370</name>
</gene>
<accession>A0A835LLH3</accession>
<evidence type="ECO:0000256" key="2">
    <source>
        <dbReference type="ARBA" id="ARBA00022833"/>
    </source>
</evidence>
<keyword evidence="5" id="KW-1185">Reference proteome</keyword>
<dbReference type="GO" id="GO:0046872">
    <property type="term" value="F:metal ion binding"/>
    <property type="evidence" value="ECO:0007669"/>
    <property type="project" value="UniProtKB-KW"/>
</dbReference>
<dbReference type="Proteomes" id="UP000631114">
    <property type="component" value="Unassembled WGS sequence"/>
</dbReference>
<dbReference type="OrthoDB" id="1879366at2759"/>
<name>A0A835LLH3_9MAGN</name>
<dbReference type="PANTHER" id="PTHR42683">
    <property type="entry name" value="ALDEHYDE REDUCTASE"/>
    <property type="match status" value="1"/>
</dbReference>
<evidence type="ECO:0000256" key="1">
    <source>
        <dbReference type="ARBA" id="ARBA00022723"/>
    </source>
</evidence>
<evidence type="ECO:0008006" key="6">
    <source>
        <dbReference type="Google" id="ProtNLM"/>
    </source>
</evidence>
<dbReference type="AlphaFoldDB" id="A0A835LLH3"/>
<dbReference type="InterPro" id="IPR036291">
    <property type="entry name" value="NAD(P)-bd_dom_sf"/>
</dbReference>
<proteinExistence type="predicted"/>
<keyword evidence="1" id="KW-0479">Metal-binding</keyword>